<comment type="caution">
    <text evidence="11">The sequence shown here is derived from an EMBL/GenBank/DDBJ whole genome shotgun (WGS) entry which is preliminary data.</text>
</comment>
<evidence type="ECO:0000256" key="4">
    <source>
        <dbReference type="ARBA" id="ARBA00022741"/>
    </source>
</evidence>
<dbReference type="GO" id="GO:0005829">
    <property type="term" value="C:cytosol"/>
    <property type="evidence" value="ECO:0007669"/>
    <property type="project" value="TreeGrafter"/>
</dbReference>
<dbReference type="Gene3D" id="3.40.50.620">
    <property type="entry name" value="HUPs"/>
    <property type="match status" value="2"/>
</dbReference>
<dbReference type="GO" id="GO:0004832">
    <property type="term" value="F:valine-tRNA ligase activity"/>
    <property type="evidence" value="ECO:0007669"/>
    <property type="project" value="UniProtKB-EC"/>
</dbReference>
<dbReference type="SUPFAM" id="SSF50677">
    <property type="entry name" value="ValRS/IleRS/LeuRS editing domain"/>
    <property type="match status" value="1"/>
</dbReference>
<evidence type="ECO:0000256" key="7">
    <source>
        <dbReference type="ARBA" id="ARBA00023146"/>
    </source>
</evidence>
<dbReference type="InterPro" id="IPR014729">
    <property type="entry name" value="Rossmann-like_a/b/a_fold"/>
</dbReference>
<keyword evidence="7" id="KW-0030">Aminoacyl-tRNA synthetase</keyword>
<keyword evidence="5" id="KW-0067">ATP-binding</keyword>
<comment type="similarity">
    <text evidence="1">Belongs to the class-I aminoacyl-tRNA synthetase family.</text>
</comment>
<evidence type="ECO:0000256" key="8">
    <source>
        <dbReference type="ARBA" id="ARBA00029936"/>
    </source>
</evidence>
<feature type="region of interest" description="Disordered" evidence="9">
    <location>
        <begin position="224"/>
        <end position="292"/>
    </location>
</feature>
<gene>
    <name evidence="11" type="ORF">HPB48_021239</name>
</gene>
<evidence type="ECO:0000313" key="11">
    <source>
        <dbReference type="EMBL" id="KAH9359599.1"/>
    </source>
</evidence>
<protein>
    <recommendedName>
        <fullName evidence="2">valine--tRNA ligase</fullName>
        <ecNumber evidence="2">6.1.1.9</ecNumber>
    </recommendedName>
    <alternativeName>
        <fullName evidence="8">Valyl-tRNA synthetase</fullName>
    </alternativeName>
</protein>
<evidence type="ECO:0000256" key="2">
    <source>
        <dbReference type="ARBA" id="ARBA00013169"/>
    </source>
</evidence>
<evidence type="ECO:0000256" key="9">
    <source>
        <dbReference type="SAM" id="MobiDB-lite"/>
    </source>
</evidence>
<dbReference type="EMBL" id="JABSTR010000001">
    <property type="protein sequence ID" value="KAH9359599.1"/>
    <property type="molecule type" value="Genomic_DNA"/>
</dbReference>
<keyword evidence="12" id="KW-1185">Reference proteome</keyword>
<dbReference type="PANTHER" id="PTHR11946:SF71">
    <property type="entry name" value="VALINE--TRNA LIGASE, MITOCHONDRIAL"/>
    <property type="match status" value="1"/>
</dbReference>
<name>A0A9J6FA54_HAELO</name>
<dbReference type="InterPro" id="IPR002303">
    <property type="entry name" value="Valyl-tRNA_ligase"/>
</dbReference>
<dbReference type="Gene3D" id="3.90.740.10">
    <property type="entry name" value="Valyl/Leucyl/Isoleucyl-tRNA synthetase, editing domain"/>
    <property type="match status" value="1"/>
</dbReference>
<dbReference type="GO" id="GO:0006438">
    <property type="term" value="P:valyl-tRNA aminoacylation"/>
    <property type="evidence" value="ECO:0007669"/>
    <property type="project" value="InterPro"/>
</dbReference>
<evidence type="ECO:0000256" key="6">
    <source>
        <dbReference type="ARBA" id="ARBA00022917"/>
    </source>
</evidence>
<dbReference type="InterPro" id="IPR002300">
    <property type="entry name" value="aa-tRNA-synth_Ia"/>
</dbReference>
<dbReference type="GO" id="GO:0002161">
    <property type="term" value="F:aminoacyl-tRNA deacylase activity"/>
    <property type="evidence" value="ECO:0007669"/>
    <property type="project" value="InterPro"/>
</dbReference>
<dbReference type="Proteomes" id="UP000821853">
    <property type="component" value="Chromosome 1"/>
</dbReference>
<dbReference type="PRINTS" id="PR00986">
    <property type="entry name" value="TRNASYNTHVAL"/>
</dbReference>
<dbReference type="EC" id="6.1.1.9" evidence="2"/>
<evidence type="ECO:0000259" key="10">
    <source>
        <dbReference type="Pfam" id="PF00133"/>
    </source>
</evidence>
<dbReference type="SUPFAM" id="SSF52374">
    <property type="entry name" value="Nucleotidylyl transferase"/>
    <property type="match status" value="1"/>
</dbReference>
<feature type="compositionally biased region" description="Low complexity" evidence="9">
    <location>
        <begin position="281"/>
        <end position="290"/>
    </location>
</feature>
<dbReference type="Pfam" id="PF00133">
    <property type="entry name" value="tRNA-synt_1"/>
    <property type="match status" value="2"/>
</dbReference>
<dbReference type="PANTHER" id="PTHR11946">
    <property type="entry name" value="VALYL-TRNA SYNTHETASES"/>
    <property type="match status" value="1"/>
</dbReference>
<evidence type="ECO:0000256" key="1">
    <source>
        <dbReference type="ARBA" id="ARBA00005594"/>
    </source>
</evidence>
<sequence length="416" mass="45533">MKVTPGYSKVDYALSKAHGLPIVECFGDEGNVIEGYDPFTGLSRFEAREAIREWLRHRGAHRGRLPHPTTVPVCSRSGDLLDFRLKPQFFLSVGRLAREALQAMESGELVFEPDHCRKAWIEWLTKTEDWCISRHLWWGHQIPAYRVLNAESDEVWVSAPTAAEAAVKAAAKLGVEREDVLHLRQAAVEAGVVPPGRPLAIQNRDSPLIVETPVNVVTMVSVGRGSASSDPAPMPPSKSEGGGDMDTRSPGITHTFTAPLAVKKPVTTSGSAQGGRHKDTTPSTPSTPETRSLRSFYPLSLMETGQDILFFWVARMVMLGKELTGQLPFSRVLLHGMIRDSEGRKMSKSLGNVLDPLDIVEGKPLHVRGLASSPPSACRRGWVLPLVGGGSRPFYFQSHCTTSCFLSCAATCAWFL</sequence>
<keyword evidence="3" id="KW-0436">Ligase</keyword>
<evidence type="ECO:0000256" key="3">
    <source>
        <dbReference type="ARBA" id="ARBA00022598"/>
    </source>
</evidence>
<keyword evidence="4" id="KW-0547">Nucleotide-binding</keyword>
<organism evidence="11 12">
    <name type="scientific">Haemaphysalis longicornis</name>
    <name type="common">Bush tick</name>
    <dbReference type="NCBI Taxonomy" id="44386"/>
    <lineage>
        <taxon>Eukaryota</taxon>
        <taxon>Metazoa</taxon>
        <taxon>Ecdysozoa</taxon>
        <taxon>Arthropoda</taxon>
        <taxon>Chelicerata</taxon>
        <taxon>Arachnida</taxon>
        <taxon>Acari</taxon>
        <taxon>Parasitiformes</taxon>
        <taxon>Ixodida</taxon>
        <taxon>Ixodoidea</taxon>
        <taxon>Ixodidae</taxon>
        <taxon>Haemaphysalinae</taxon>
        <taxon>Haemaphysalis</taxon>
    </lineage>
</organism>
<dbReference type="OrthoDB" id="629407at2759"/>
<dbReference type="GO" id="GO:0005524">
    <property type="term" value="F:ATP binding"/>
    <property type="evidence" value="ECO:0007669"/>
    <property type="project" value="UniProtKB-KW"/>
</dbReference>
<feature type="domain" description="Aminoacyl-tRNA synthetase class Ia" evidence="10">
    <location>
        <begin position="82"/>
        <end position="159"/>
    </location>
</feature>
<reference evidence="11 12" key="1">
    <citation type="journal article" date="2020" name="Cell">
        <title>Large-Scale Comparative Analyses of Tick Genomes Elucidate Their Genetic Diversity and Vector Capacities.</title>
        <authorList>
            <consortium name="Tick Genome and Microbiome Consortium (TIGMIC)"/>
            <person name="Jia N."/>
            <person name="Wang J."/>
            <person name="Shi W."/>
            <person name="Du L."/>
            <person name="Sun Y."/>
            <person name="Zhan W."/>
            <person name="Jiang J.F."/>
            <person name="Wang Q."/>
            <person name="Zhang B."/>
            <person name="Ji P."/>
            <person name="Bell-Sakyi L."/>
            <person name="Cui X.M."/>
            <person name="Yuan T.T."/>
            <person name="Jiang B.G."/>
            <person name="Yang W.F."/>
            <person name="Lam T.T."/>
            <person name="Chang Q.C."/>
            <person name="Ding S.J."/>
            <person name="Wang X.J."/>
            <person name="Zhu J.G."/>
            <person name="Ruan X.D."/>
            <person name="Zhao L."/>
            <person name="Wei J.T."/>
            <person name="Ye R.Z."/>
            <person name="Que T.C."/>
            <person name="Du C.H."/>
            <person name="Zhou Y.H."/>
            <person name="Cheng J.X."/>
            <person name="Dai P.F."/>
            <person name="Guo W.B."/>
            <person name="Han X.H."/>
            <person name="Huang E.J."/>
            <person name="Li L.F."/>
            <person name="Wei W."/>
            <person name="Gao Y.C."/>
            <person name="Liu J.Z."/>
            <person name="Shao H.Z."/>
            <person name="Wang X."/>
            <person name="Wang C.C."/>
            <person name="Yang T.C."/>
            <person name="Huo Q.B."/>
            <person name="Li W."/>
            <person name="Chen H.Y."/>
            <person name="Chen S.E."/>
            <person name="Zhou L.G."/>
            <person name="Ni X.B."/>
            <person name="Tian J.H."/>
            <person name="Sheng Y."/>
            <person name="Liu T."/>
            <person name="Pan Y.S."/>
            <person name="Xia L.Y."/>
            <person name="Li J."/>
            <person name="Zhao F."/>
            <person name="Cao W.C."/>
        </authorList>
    </citation>
    <scope>NUCLEOTIDE SEQUENCE [LARGE SCALE GENOMIC DNA]</scope>
    <source>
        <strain evidence="11">HaeL-2018</strain>
    </source>
</reference>
<proteinExistence type="inferred from homology"/>
<evidence type="ECO:0000256" key="5">
    <source>
        <dbReference type="ARBA" id="ARBA00022840"/>
    </source>
</evidence>
<keyword evidence="6" id="KW-0648">Protein biosynthesis</keyword>
<dbReference type="AlphaFoldDB" id="A0A9J6FA54"/>
<accession>A0A9J6FA54</accession>
<dbReference type="VEuPathDB" id="VectorBase:HLOH_045407"/>
<evidence type="ECO:0000313" key="12">
    <source>
        <dbReference type="Proteomes" id="UP000821853"/>
    </source>
</evidence>
<dbReference type="InterPro" id="IPR009008">
    <property type="entry name" value="Val/Leu/Ile-tRNA-synth_edit"/>
</dbReference>
<feature type="domain" description="Aminoacyl-tRNA synthetase class Ia" evidence="10">
    <location>
        <begin position="289"/>
        <end position="361"/>
    </location>
</feature>